<evidence type="ECO:0000256" key="7">
    <source>
        <dbReference type="ARBA" id="ARBA00023136"/>
    </source>
</evidence>
<keyword evidence="7 9" id="KW-0472">Membrane</keyword>
<keyword evidence="3" id="KW-0813">Transport</keyword>
<dbReference type="GO" id="GO:0015297">
    <property type="term" value="F:antiporter activity"/>
    <property type="evidence" value="ECO:0007669"/>
    <property type="project" value="UniProtKB-KW"/>
</dbReference>
<evidence type="ECO:0000256" key="4">
    <source>
        <dbReference type="ARBA" id="ARBA00022449"/>
    </source>
</evidence>
<reference evidence="10" key="1">
    <citation type="submission" date="2015-06" db="UniProtKB">
        <authorList>
            <consortium name="EnsemblPlants"/>
        </authorList>
    </citation>
    <scope>IDENTIFICATION</scope>
</reference>
<feature type="transmembrane region" description="Helical" evidence="9">
    <location>
        <begin position="136"/>
        <end position="158"/>
    </location>
</feature>
<dbReference type="SUPFAM" id="SSF103481">
    <property type="entry name" value="Multidrug resistance efflux transporter EmrE"/>
    <property type="match status" value="1"/>
</dbReference>
<evidence type="ECO:0000256" key="1">
    <source>
        <dbReference type="ARBA" id="ARBA00004141"/>
    </source>
</evidence>
<feature type="transmembrane region" description="Helical" evidence="9">
    <location>
        <begin position="194"/>
        <end position="212"/>
    </location>
</feature>
<organism evidence="10">
    <name type="scientific">Aegilops tauschii</name>
    <name type="common">Tausch's goatgrass</name>
    <name type="synonym">Aegilops squarrosa</name>
    <dbReference type="NCBI Taxonomy" id="37682"/>
    <lineage>
        <taxon>Eukaryota</taxon>
        <taxon>Viridiplantae</taxon>
        <taxon>Streptophyta</taxon>
        <taxon>Embryophyta</taxon>
        <taxon>Tracheophyta</taxon>
        <taxon>Spermatophyta</taxon>
        <taxon>Magnoliopsida</taxon>
        <taxon>Liliopsida</taxon>
        <taxon>Poales</taxon>
        <taxon>Poaceae</taxon>
        <taxon>BOP clade</taxon>
        <taxon>Pooideae</taxon>
        <taxon>Triticodae</taxon>
        <taxon>Triticeae</taxon>
        <taxon>Triticinae</taxon>
        <taxon>Aegilops</taxon>
    </lineage>
</organism>
<evidence type="ECO:0000256" key="2">
    <source>
        <dbReference type="ARBA" id="ARBA00008349"/>
    </source>
</evidence>
<evidence type="ECO:0000256" key="8">
    <source>
        <dbReference type="SAM" id="MobiDB-lite"/>
    </source>
</evidence>
<dbReference type="Pfam" id="PF08449">
    <property type="entry name" value="UAA"/>
    <property type="match status" value="2"/>
</dbReference>
<sequence length="376" mass="41539">MTTGGNGEEQQGRRLFGVSLTDRPVWQQFLICSSGFFFGYLVNGICEGFVYLGLIRLQGFTTKQMVNPWRTYVRLSAVLMGSNGLTKGSLAFLNYPAQIMFKSTKGMCSSRNRLLLVALPQFPVPRKQSRNPCDCLLLPMFRNFQLVVLPVMIMGAFIPGLRRKYPFHEYVSAVMLVIGLILFTLADAQTSPNFSMIGVAMVSSALIMDAFLGNLQEAIFKMNPDTTQMEMLFCSTVVGLPFLAVPMVLTGELTTAWSACSQHLYVYAVLVFEAMATFVGQVSVLSLIALFGAATTAMVTTARKAVTLLLSYLIFTKPMTEQHVTGLLLITMGIVLRLLPEDKEKKGTAERQQAKAQRGEEKRRGDGVEEETSPLV</sequence>
<evidence type="ECO:0000256" key="6">
    <source>
        <dbReference type="ARBA" id="ARBA00022989"/>
    </source>
</evidence>
<dbReference type="PANTHER" id="PTHR10778:SF8">
    <property type="entry name" value="ADENOSINE 3'-PHOSPHO 5'-PHOSPHOSULFATE TRANSPORTER 2"/>
    <property type="match status" value="1"/>
</dbReference>
<feature type="region of interest" description="Disordered" evidence="8">
    <location>
        <begin position="344"/>
        <end position="376"/>
    </location>
</feature>
<comment type="similarity">
    <text evidence="2">Belongs to the nucleotide-sugar transporter family. UDP-galactose:UMP antiporter (TC 2.A.7.11) subfamily.</text>
</comment>
<comment type="subcellular location">
    <subcellularLocation>
        <location evidence="1">Membrane</location>
        <topology evidence="1">Multi-pass membrane protein</topology>
    </subcellularLocation>
</comment>
<dbReference type="GO" id="GO:0005789">
    <property type="term" value="C:endoplasmic reticulum membrane"/>
    <property type="evidence" value="ECO:0007669"/>
    <property type="project" value="TreeGrafter"/>
</dbReference>
<dbReference type="GO" id="GO:0000139">
    <property type="term" value="C:Golgi membrane"/>
    <property type="evidence" value="ECO:0007669"/>
    <property type="project" value="TreeGrafter"/>
</dbReference>
<dbReference type="GO" id="GO:0046964">
    <property type="term" value="F:3'-phosphoadenosine 5'-phosphosulfate transmembrane transporter activity"/>
    <property type="evidence" value="ECO:0007669"/>
    <property type="project" value="TreeGrafter"/>
</dbReference>
<dbReference type="InterPro" id="IPR037185">
    <property type="entry name" value="EmrE-like"/>
</dbReference>
<name>M8BTD1_AEGTA</name>
<accession>M8BTD1</accession>
<keyword evidence="6 9" id="KW-1133">Transmembrane helix</keyword>
<dbReference type="InterPro" id="IPR013657">
    <property type="entry name" value="SCL35B1-4/HUT1"/>
</dbReference>
<dbReference type="PANTHER" id="PTHR10778">
    <property type="entry name" value="SOLUTE CARRIER FAMILY 35 MEMBER B"/>
    <property type="match status" value="1"/>
</dbReference>
<feature type="transmembrane region" description="Helical" evidence="9">
    <location>
        <begin position="232"/>
        <end position="249"/>
    </location>
</feature>
<evidence type="ECO:0000256" key="3">
    <source>
        <dbReference type="ARBA" id="ARBA00022448"/>
    </source>
</evidence>
<evidence type="ECO:0000256" key="5">
    <source>
        <dbReference type="ARBA" id="ARBA00022692"/>
    </source>
</evidence>
<dbReference type="EnsemblPlants" id="EMT06187">
    <property type="protein sequence ID" value="EMT06187"/>
    <property type="gene ID" value="F775_08111"/>
</dbReference>
<keyword evidence="5 9" id="KW-0812">Transmembrane</keyword>
<evidence type="ECO:0000256" key="9">
    <source>
        <dbReference type="SAM" id="Phobius"/>
    </source>
</evidence>
<evidence type="ECO:0000313" key="10">
    <source>
        <dbReference type="EnsemblPlants" id="EMT06187"/>
    </source>
</evidence>
<protein>
    <submittedName>
        <fullName evidence="10">Adenosine 3'-phospho 5'-phosphosulfate transporter 2</fullName>
    </submittedName>
</protein>
<proteinExistence type="inferred from homology"/>
<feature type="transmembrane region" description="Helical" evidence="9">
    <location>
        <begin position="170"/>
        <end position="188"/>
    </location>
</feature>
<feature type="compositionally biased region" description="Basic and acidic residues" evidence="8">
    <location>
        <begin position="344"/>
        <end position="367"/>
    </location>
</feature>
<keyword evidence="4" id="KW-0050">Antiport</keyword>
<dbReference type="AlphaFoldDB" id="M8BTD1"/>